<dbReference type="Pfam" id="PF05229">
    <property type="entry name" value="SCPU"/>
    <property type="match status" value="2"/>
</dbReference>
<evidence type="ECO:0000313" key="4">
    <source>
        <dbReference type="Proteomes" id="UP000269708"/>
    </source>
</evidence>
<evidence type="ECO:0000313" key="3">
    <source>
        <dbReference type="EMBL" id="RPE80220.1"/>
    </source>
</evidence>
<dbReference type="EMBL" id="RKQN01000002">
    <property type="protein sequence ID" value="RPE80220.1"/>
    <property type="molecule type" value="Genomic_DNA"/>
</dbReference>
<accession>A0A3N4W2C2</accession>
<dbReference type="PANTHER" id="PTHR37089">
    <property type="entry name" value="PROTEIN U-RELATED"/>
    <property type="match status" value="1"/>
</dbReference>
<dbReference type="InterPro" id="IPR007893">
    <property type="entry name" value="Spore_coat_U/FanG"/>
</dbReference>
<dbReference type="OrthoDB" id="8588792at2"/>
<feature type="domain" description="Spore coat protein U/FanG" evidence="2">
    <location>
        <begin position="187"/>
        <end position="324"/>
    </location>
</feature>
<dbReference type="RefSeq" id="WP_123770363.1">
    <property type="nucleotide sequence ID" value="NZ_RKQN01000002.1"/>
</dbReference>
<dbReference type="SMART" id="SM00972">
    <property type="entry name" value="SCPU"/>
    <property type="match status" value="2"/>
</dbReference>
<proteinExistence type="predicted"/>
<feature type="domain" description="Spore coat protein U/FanG" evidence="2">
    <location>
        <begin position="23"/>
        <end position="167"/>
    </location>
</feature>
<evidence type="ECO:0000259" key="2">
    <source>
        <dbReference type="Pfam" id="PF05229"/>
    </source>
</evidence>
<keyword evidence="1" id="KW-0732">Signal</keyword>
<comment type="caution">
    <text evidence="3">The sequence shown here is derived from an EMBL/GenBank/DDBJ whole genome shotgun (WGS) entry which is preliminary data.</text>
</comment>
<keyword evidence="3" id="KW-0946">Virion</keyword>
<dbReference type="Proteomes" id="UP000269708">
    <property type="component" value="Unassembled WGS sequence"/>
</dbReference>
<dbReference type="PANTHER" id="PTHR37089:SF4">
    <property type="entry name" value="EXPORTED PROTEIN"/>
    <property type="match status" value="1"/>
</dbReference>
<organism evidence="3 4">
    <name type="scientific">Vulcaniibacterium tengchongense</name>
    <dbReference type="NCBI Taxonomy" id="1273429"/>
    <lineage>
        <taxon>Bacteria</taxon>
        <taxon>Pseudomonadati</taxon>
        <taxon>Pseudomonadota</taxon>
        <taxon>Gammaproteobacteria</taxon>
        <taxon>Lysobacterales</taxon>
        <taxon>Lysobacteraceae</taxon>
        <taxon>Vulcaniibacterium</taxon>
    </lineage>
</organism>
<reference evidence="3 4" key="1">
    <citation type="submission" date="2018-11" db="EMBL/GenBank/DDBJ databases">
        <title>Genomic Encyclopedia of Type Strains, Phase IV (KMG-IV): sequencing the most valuable type-strain genomes for metagenomic binning, comparative biology and taxonomic classification.</title>
        <authorList>
            <person name="Goeker M."/>
        </authorList>
    </citation>
    <scope>NUCLEOTIDE SEQUENCE [LARGE SCALE GENOMIC DNA]</scope>
    <source>
        <strain evidence="3 4">DSM 25623</strain>
    </source>
</reference>
<keyword evidence="3" id="KW-0167">Capsid protein</keyword>
<protein>
    <submittedName>
        <fullName evidence="3">Spore coat protein U-like protein</fullName>
    </submittedName>
</protein>
<keyword evidence="4" id="KW-1185">Reference proteome</keyword>
<gene>
    <name evidence="3" type="ORF">EDC50_2052</name>
</gene>
<name>A0A3N4W2C2_9GAMM</name>
<feature type="signal peptide" evidence="1">
    <location>
        <begin position="1"/>
        <end position="23"/>
    </location>
</feature>
<evidence type="ECO:0000256" key="1">
    <source>
        <dbReference type="SAM" id="SignalP"/>
    </source>
</evidence>
<sequence length="327" mass="33167">MILRAVLAALLAFGALVPCAAWAQAFSCQADTTPALDFGRPGANPTATVDTAATPTLRVTCTGWYNATIKVCVGINAGSVDGALAPRRLGNGGARLSYQIYGDAARTQVVGPMAGSGSAGPLEASVTLNQNPLLVFGSGTVEIPLYGRVFPDQSGLAAGTYQSNLTVQVDSVAGNGTCRGTHNPEDTLTMNARAVLPGSCSIVADDLNFGTRASLASAVDASTTLTVTCTSGTAYAVRLDGGRAGNIAARRMYLNGSGPQAIAYDLYTHAARTQPWGDGSVGAVVEGVGAGTGLGTPQVLTVYGRVPAQATPVSGTYRDVVTATVEY</sequence>
<feature type="chain" id="PRO_5018066102" evidence="1">
    <location>
        <begin position="24"/>
        <end position="327"/>
    </location>
</feature>
<dbReference type="AlphaFoldDB" id="A0A3N4W2C2"/>
<dbReference type="InterPro" id="IPR053167">
    <property type="entry name" value="Spore_coat_component"/>
</dbReference>